<dbReference type="SUPFAM" id="SSF51735">
    <property type="entry name" value="NAD(P)-binding Rossmann-fold domains"/>
    <property type="match status" value="1"/>
</dbReference>
<dbReference type="Gene3D" id="3.40.50.720">
    <property type="entry name" value="NAD(P)-binding Rossmann-like Domain"/>
    <property type="match status" value="1"/>
</dbReference>
<dbReference type="PRINTS" id="PR00081">
    <property type="entry name" value="GDHRDH"/>
</dbReference>
<dbReference type="PROSITE" id="PS00061">
    <property type="entry name" value="ADH_SHORT"/>
    <property type="match status" value="1"/>
</dbReference>
<evidence type="ECO:0000256" key="2">
    <source>
        <dbReference type="ARBA" id="ARBA00023002"/>
    </source>
</evidence>
<dbReference type="EMBL" id="CABVIH010000005">
    <property type="protein sequence ID" value="VVO69161.1"/>
    <property type="molecule type" value="Genomic_DNA"/>
</dbReference>
<dbReference type="NCBIfam" id="NF005559">
    <property type="entry name" value="PRK07231.1"/>
    <property type="match status" value="1"/>
</dbReference>
<dbReference type="InterPro" id="IPR036291">
    <property type="entry name" value="NAD(P)-bd_dom_sf"/>
</dbReference>
<dbReference type="Proteomes" id="UP000375525">
    <property type="component" value="Unassembled WGS sequence"/>
</dbReference>
<dbReference type="OrthoDB" id="9806974at2"/>
<reference evidence="3 4" key="1">
    <citation type="submission" date="2019-09" db="EMBL/GenBank/DDBJ databases">
        <authorList>
            <person name="Chandra G."/>
            <person name="Truman W A."/>
        </authorList>
    </citation>
    <scope>NUCLEOTIDE SEQUENCE [LARGE SCALE GENOMIC DNA]</scope>
    <source>
        <strain evidence="3">PS880</strain>
    </source>
</reference>
<dbReference type="GO" id="GO:0008888">
    <property type="term" value="F:glycerol dehydrogenase (NAD+) activity"/>
    <property type="evidence" value="ECO:0007669"/>
    <property type="project" value="UniProtKB-EC"/>
</dbReference>
<proteinExistence type="inferred from homology"/>
<dbReference type="Pfam" id="PF13561">
    <property type="entry name" value="adh_short_C2"/>
    <property type="match status" value="1"/>
</dbReference>
<name>A0A5E7HXH8_PSEFL</name>
<dbReference type="RefSeq" id="WP_150779006.1">
    <property type="nucleotide sequence ID" value="NZ_CABVIH010000005.1"/>
</dbReference>
<dbReference type="AlphaFoldDB" id="A0A5E7HXH8"/>
<dbReference type="PRINTS" id="PR00080">
    <property type="entry name" value="SDRFAMILY"/>
</dbReference>
<sequence length="258" mass="26145">MSFENKTAFITGAGSGIGEAVAVVLAAAGAQVAVADVNLDNAEKVASAIRNSGYQAKAISVDVSNPESVEKAFASAESWYGASTNILVNSAGILGVHSFIDYPTDLFTKVLAVNVTGAFLCAQRAAKSMIALGGGRIINIASISAERAGIGRTAYGTSKAAMAGLTRQIAMELGPHGISSNAIAPGPVLTPLTQESYTPETINAYNSMIPAGRLGLLEEMTSAVLYLASDAAAYINGVLLPVDGGYLASGVAKTGKLG</sequence>
<dbReference type="InterPro" id="IPR002347">
    <property type="entry name" value="SDR_fam"/>
</dbReference>
<dbReference type="InterPro" id="IPR020904">
    <property type="entry name" value="Sc_DH/Rdtase_CS"/>
</dbReference>
<gene>
    <name evidence="3" type="primary">golD</name>
    <name evidence="3" type="ORF">PS880_01212</name>
</gene>
<dbReference type="PANTHER" id="PTHR43669:SF3">
    <property type="entry name" value="ALCOHOL DEHYDROGENASE, PUTATIVE (AFU_ORTHOLOGUE AFUA_3G03445)-RELATED"/>
    <property type="match status" value="1"/>
</dbReference>
<evidence type="ECO:0000313" key="4">
    <source>
        <dbReference type="Proteomes" id="UP000375525"/>
    </source>
</evidence>
<keyword evidence="2 3" id="KW-0560">Oxidoreductase</keyword>
<comment type="similarity">
    <text evidence="1">Belongs to the short-chain dehydrogenases/reductases (SDR) family.</text>
</comment>
<evidence type="ECO:0000256" key="1">
    <source>
        <dbReference type="ARBA" id="ARBA00006484"/>
    </source>
</evidence>
<protein>
    <submittedName>
        <fullName evidence="3">NAD-dependent glycerol dehydrogenase</fullName>
        <ecNumber evidence="3">1.1.1.6</ecNumber>
    </submittedName>
</protein>
<accession>A0A5E7HXH8</accession>
<dbReference type="EC" id="1.1.1.6" evidence="3"/>
<dbReference type="PANTHER" id="PTHR43669">
    <property type="entry name" value="5-KETO-D-GLUCONATE 5-REDUCTASE"/>
    <property type="match status" value="1"/>
</dbReference>
<dbReference type="CDD" id="cd05233">
    <property type="entry name" value="SDR_c"/>
    <property type="match status" value="1"/>
</dbReference>
<evidence type="ECO:0000313" key="3">
    <source>
        <dbReference type="EMBL" id="VVO69161.1"/>
    </source>
</evidence>
<dbReference type="FunFam" id="3.40.50.720:FF:000084">
    <property type="entry name" value="Short-chain dehydrogenase reductase"/>
    <property type="match status" value="1"/>
</dbReference>
<organism evidence="3 4">
    <name type="scientific">Pseudomonas fluorescens</name>
    <dbReference type="NCBI Taxonomy" id="294"/>
    <lineage>
        <taxon>Bacteria</taxon>
        <taxon>Pseudomonadati</taxon>
        <taxon>Pseudomonadota</taxon>
        <taxon>Gammaproteobacteria</taxon>
        <taxon>Pseudomonadales</taxon>
        <taxon>Pseudomonadaceae</taxon>
        <taxon>Pseudomonas</taxon>
    </lineage>
</organism>